<proteinExistence type="predicted"/>
<organism evidence="1 2">
    <name type="scientific">Sulfobacillus harzensis</name>
    <dbReference type="NCBI Taxonomy" id="2729629"/>
    <lineage>
        <taxon>Bacteria</taxon>
        <taxon>Bacillati</taxon>
        <taxon>Bacillota</taxon>
        <taxon>Clostridia</taxon>
        <taxon>Eubacteriales</taxon>
        <taxon>Clostridiales Family XVII. Incertae Sedis</taxon>
        <taxon>Sulfobacillus</taxon>
    </lineage>
</organism>
<dbReference type="AlphaFoldDB" id="A0A7Y0L109"/>
<evidence type="ECO:0000313" key="1">
    <source>
        <dbReference type="EMBL" id="NMP20756.1"/>
    </source>
</evidence>
<reference evidence="1 2" key="1">
    <citation type="submission" date="2020-04" db="EMBL/GenBank/DDBJ databases">
        <authorList>
            <person name="Zhang R."/>
            <person name="Schippers A."/>
        </authorList>
    </citation>
    <scope>NUCLEOTIDE SEQUENCE [LARGE SCALE GENOMIC DNA]</scope>
    <source>
        <strain evidence="1 2">DSM 109850</strain>
    </source>
</reference>
<dbReference type="EMBL" id="JABBVZ010000001">
    <property type="protein sequence ID" value="NMP20756.1"/>
    <property type="molecule type" value="Genomic_DNA"/>
</dbReference>
<dbReference type="RefSeq" id="WP_169095421.1">
    <property type="nucleotide sequence ID" value="NZ_JABBVZ010000001.1"/>
</dbReference>
<gene>
    <name evidence="1" type="ORF">HIJ39_00065</name>
</gene>
<comment type="caution">
    <text evidence="1">The sequence shown here is derived from an EMBL/GenBank/DDBJ whole genome shotgun (WGS) entry which is preliminary data.</text>
</comment>
<accession>A0A7Y0L109</accession>
<protein>
    <submittedName>
        <fullName evidence="1">Uncharacterized protein</fullName>
    </submittedName>
</protein>
<sequence>MSVLGFSIRKGYLTTAYGEGRAPKKTPDAGKARHQLASISGDTTEESLPTIRLNGFTPNVAWALLRRAGYILRITEGQAMLPGQTTIRVSSEGVITLQGPKAATYAEWFNAQLKNMVDWAGQIDGKQEVSSIRSHGGHFS</sequence>
<name>A0A7Y0L109_9FIRM</name>
<dbReference type="Proteomes" id="UP000533476">
    <property type="component" value="Unassembled WGS sequence"/>
</dbReference>
<keyword evidence="2" id="KW-1185">Reference proteome</keyword>
<evidence type="ECO:0000313" key="2">
    <source>
        <dbReference type="Proteomes" id="UP000533476"/>
    </source>
</evidence>